<accession>A0A255HC22</accession>
<protein>
    <recommendedName>
        <fullName evidence="5">Metallo-beta-lactamase domain-containing protein</fullName>
    </recommendedName>
</protein>
<dbReference type="Gene3D" id="3.60.15.10">
    <property type="entry name" value="Ribonuclease Z/Hydroxyacylglutathione hydrolase-like"/>
    <property type="match status" value="1"/>
</dbReference>
<keyword evidence="7" id="KW-1185">Reference proteome</keyword>
<dbReference type="AlphaFoldDB" id="A0A255HC22"/>
<dbReference type="Proteomes" id="UP000216311">
    <property type="component" value="Unassembled WGS sequence"/>
</dbReference>
<dbReference type="GO" id="GO:0046872">
    <property type="term" value="F:metal ion binding"/>
    <property type="evidence" value="ECO:0007669"/>
    <property type="project" value="UniProtKB-KW"/>
</dbReference>
<keyword evidence="4" id="KW-0862">Zinc</keyword>
<name>A0A255HC22_9ACTN</name>
<keyword evidence="3" id="KW-0378">Hydrolase</keyword>
<dbReference type="InterPro" id="IPR051013">
    <property type="entry name" value="MBL_superfamily_lactonases"/>
</dbReference>
<evidence type="ECO:0000256" key="2">
    <source>
        <dbReference type="ARBA" id="ARBA00022723"/>
    </source>
</evidence>
<evidence type="ECO:0000259" key="5">
    <source>
        <dbReference type="Pfam" id="PF00753"/>
    </source>
</evidence>
<comment type="similarity">
    <text evidence="1">Belongs to the metallo-beta-lactamase superfamily.</text>
</comment>
<dbReference type="GO" id="GO:0016787">
    <property type="term" value="F:hydrolase activity"/>
    <property type="evidence" value="ECO:0007669"/>
    <property type="project" value="UniProtKB-KW"/>
</dbReference>
<dbReference type="SUPFAM" id="SSF56281">
    <property type="entry name" value="Metallo-hydrolase/oxidoreductase"/>
    <property type="match status" value="1"/>
</dbReference>
<dbReference type="PANTHER" id="PTHR42978">
    <property type="entry name" value="QUORUM-QUENCHING LACTONASE YTNP-RELATED-RELATED"/>
    <property type="match status" value="1"/>
</dbReference>
<comment type="caution">
    <text evidence="6">The sequence shown here is derived from an EMBL/GenBank/DDBJ whole genome shotgun (WGS) entry which is preliminary data.</text>
</comment>
<dbReference type="InterPro" id="IPR001279">
    <property type="entry name" value="Metallo-B-lactamas"/>
</dbReference>
<dbReference type="InterPro" id="IPR036866">
    <property type="entry name" value="RibonucZ/Hydroxyglut_hydro"/>
</dbReference>
<gene>
    <name evidence="6" type="ORF">CGZ93_02225</name>
</gene>
<dbReference type="OrthoDB" id="3196337at2"/>
<proteinExistence type="inferred from homology"/>
<reference evidence="6 7" key="1">
    <citation type="submission" date="2017-07" db="EMBL/GenBank/DDBJ databases">
        <title>Draft whole genome sequences of clinical Proprionibacteriaceae strains.</title>
        <authorList>
            <person name="Bernier A.-M."/>
            <person name="Bernard K."/>
            <person name="Domingo M.-C."/>
        </authorList>
    </citation>
    <scope>NUCLEOTIDE SEQUENCE [LARGE SCALE GENOMIC DNA]</scope>
    <source>
        <strain evidence="6 7">NML 130396</strain>
    </source>
</reference>
<evidence type="ECO:0000256" key="4">
    <source>
        <dbReference type="ARBA" id="ARBA00022833"/>
    </source>
</evidence>
<organism evidence="6 7">
    <name type="scientific">Enemella dayhoffiae</name>
    <dbReference type="NCBI Taxonomy" id="2016507"/>
    <lineage>
        <taxon>Bacteria</taxon>
        <taxon>Bacillati</taxon>
        <taxon>Actinomycetota</taxon>
        <taxon>Actinomycetes</taxon>
        <taxon>Propionibacteriales</taxon>
        <taxon>Propionibacteriaceae</taxon>
        <taxon>Enemella</taxon>
    </lineage>
</organism>
<dbReference type="EMBL" id="NMVQ01000001">
    <property type="protein sequence ID" value="OYO25281.1"/>
    <property type="molecule type" value="Genomic_DNA"/>
</dbReference>
<evidence type="ECO:0000256" key="1">
    <source>
        <dbReference type="ARBA" id="ARBA00007749"/>
    </source>
</evidence>
<feature type="domain" description="Metallo-beta-lactamase" evidence="5">
    <location>
        <begin position="8"/>
        <end position="155"/>
    </location>
</feature>
<keyword evidence="2" id="KW-0479">Metal-binding</keyword>
<dbReference type="PANTHER" id="PTHR42978:SF3">
    <property type="entry name" value="BLR3078 PROTEIN"/>
    <property type="match status" value="1"/>
</dbReference>
<sequence length="191" mass="20890">MRARRRWHADTQQLQALGVDPRPVTDLALTHLDVDHVGGIVDSPSAKVHLSATQLSLITPALRRDLLDRLHPAQWDHGPRWTPHVLSEAYAGRPTARIADGVRLAALDGHLSGHCGVVIERPGRGELIHAGDAIFSSRTVSGRPAPPGLALFERHLRTERAAWADSRRWLRERHAQGCEIVSAHEPGPGPG</sequence>
<dbReference type="Pfam" id="PF00753">
    <property type="entry name" value="Lactamase_B"/>
    <property type="match status" value="1"/>
</dbReference>
<evidence type="ECO:0000313" key="6">
    <source>
        <dbReference type="EMBL" id="OYO25281.1"/>
    </source>
</evidence>
<evidence type="ECO:0000313" key="7">
    <source>
        <dbReference type="Proteomes" id="UP000216311"/>
    </source>
</evidence>
<evidence type="ECO:0000256" key="3">
    <source>
        <dbReference type="ARBA" id="ARBA00022801"/>
    </source>
</evidence>